<reference evidence="9 10" key="1">
    <citation type="journal article" date="2013" name="PLoS ONE">
        <title>Genomic and secretomic analyses reveal unique features of the lignocellulolytic enzyme system of Penicillium decumbens.</title>
        <authorList>
            <person name="Liu G."/>
            <person name="Zhang L."/>
            <person name="Wei X."/>
            <person name="Zou G."/>
            <person name="Qin Y."/>
            <person name="Ma L."/>
            <person name="Li J."/>
            <person name="Zheng H."/>
            <person name="Wang S."/>
            <person name="Wang C."/>
            <person name="Xun L."/>
            <person name="Zhao G.-P."/>
            <person name="Zhou Z."/>
            <person name="Qu Y."/>
        </authorList>
    </citation>
    <scope>NUCLEOTIDE SEQUENCE [LARGE SCALE GENOMIC DNA]</scope>
    <source>
        <strain evidence="10">114-2 / CGMCC 5302</strain>
    </source>
</reference>
<dbReference type="SUPFAM" id="SSF103473">
    <property type="entry name" value="MFS general substrate transporter"/>
    <property type="match status" value="1"/>
</dbReference>
<feature type="compositionally biased region" description="Basic and acidic residues" evidence="6">
    <location>
        <begin position="30"/>
        <end position="52"/>
    </location>
</feature>
<comment type="similarity">
    <text evidence="2">Belongs to the major facilitator superfamily. TCR/Tet family.</text>
</comment>
<dbReference type="Gene3D" id="1.20.1720.10">
    <property type="entry name" value="Multidrug resistance protein D"/>
    <property type="match status" value="1"/>
</dbReference>
<feature type="region of interest" description="Disordered" evidence="6">
    <location>
        <begin position="563"/>
        <end position="590"/>
    </location>
</feature>
<dbReference type="AlphaFoldDB" id="S8ASE3"/>
<feature type="transmembrane region" description="Helical" evidence="7">
    <location>
        <begin position="137"/>
        <end position="156"/>
    </location>
</feature>
<feature type="transmembrane region" description="Helical" evidence="7">
    <location>
        <begin position="69"/>
        <end position="95"/>
    </location>
</feature>
<protein>
    <recommendedName>
        <fullName evidence="8">Major facilitator superfamily (MFS) profile domain-containing protein</fullName>
    </recommendedName>
</protein>
<feature type="transmembrane region" description="Helical" evidence="7">
    <location>
        <begin position="223"/>
        <end position="246"/>
    </location>
</feature>
<evidence type="ECO:0000256" key="4">
    <source>
        <dbReference type="ARBA" id="ARBA00022989"/>
    </source>
</evidence>
<dbReference type="InterPro" id="IPR036259">
    <property type="entry name" value="MFS_trans_sf"/>
</dbReference>
<sequence>MKDITQQDHGPEEDEKIGDGQKPASIHQVKHVEPGLSEKEAVEDPERHHEPAPTDGEDEAQNYIYGARLYIISTAFTMAGIMLTIDGSILATAIPRITSDFNSVDDIGWYASAYLLAQMALQPTFGRVYIYFEAKVTFLLSLLLFEVGSIVCAVAPNSPVLILGRGIAGAAAAGMLTGNLAIFGQVVPLRSRPRGMAIMTGLFSVATLAGPTVGGLLTDSRLTWRFCFWINLPFGFIAAVIVVFYLRPKPGKMANLPLQEKVSRLDLASAAVLAASLVCLFLGLQWGGSTQPWSAPRVWGCLVGFGVLCVAFIGLQAYRKERATIPLRLLYQRTVAICGIFSGLYGVAVVTHAYLLPIWFQGVKGTDATISGVNMLPFTIASTVAVLLAGFTMTATGHYVPFMWAGAVVYVAGSAMYTTLNADSTVGRWLGTQILAGAGFGTAIQVTFIAVQVVTPAVDMPTVCALEVFFRQLGGSVGISVAQSIFLNTLTSRLGNIAGIDPGWMIRSGVLEGLWSSESIEPSVVLSVKDALNTAITRAFLLPVGATALAALVSLGMERRQIEDDRVPAPGTEIGAQTARANNPPEGGPP</sequence>
<evidence type="ECO:0000256" key="3">
    <source>
        <dbReference type="ARBA" id="ARBA00022692"/>
    </source>
</evidence>
<evidence type="ECO:0000313" key="9">
    <source>
        <dbReference type="EMBL" id="EPS28983.1"/>
    </source>
</evidence>
<feature type="transmembrane region" description="Helical" evidence="7">
    <location>
        <begin position="162"/>
        <end position="183"/>
    </location>
</feature>
<evidence type="ECO:0000256" key="1">
    <source>
        <dbReference type="ARBA" id="ARBA00004141"/>
    </source>
</evidence>
<dbReference type="PROSITE" id="PS50850">
    <property type="entry name" value="MFS"/>
    <property type="match status" value="1"/>
</dbReference>
<dbReference type="PANTHER" id="PTHR23501">
    <property type="entry name" value="MAJOR FACILITATOR SUPERFAMILY"/>
    <property type="match status" value="1"/>
</dbReference>
<feature type="transmembrane region" description="Helical" evidence="7">
    <location>
        <begin position="402"/>
        <end position="420"/>
    </location>
</feature>
<dbReference type="STRING" id="933388.S8ASE3"/>
<dbReference type="PhylomeDB" id="S8ASE3"/>
<dbReference type="InterPro" id="IPR011701">
    <property type="entry name" value="MFS"/>
</dbReference>
<keyword evidence="4 7" id="KW-1133">Transmembrane helix</keyword>
<accession>S8ASE3</accession>
<dbReference type="Gene3D" id="1.20.1250.20">
    <property type="entry name" value="MFS general substrate transporter like domains"/>
    <property type="match status" value="1"/>
</dbReference>
<proteinExistence type="inferred from homology"/>
<gene>
    <name evidence="9" type="ORF">PDE_03929</name>
</gene>
<feature type="transmembrane region" description="Helical" evidence="7">
    <location>
        <begin position="535"/>
        <end position="556"/>
    </location>
</feature>
<keyword evidence="10" id="KW-1185">Reference proteome</keyword>
<dbReference type="HOGENOM" id="CLU_000960_22_1_1"/>
<evidence type="ECO:0000256" key="7">
    <source>
        <dbReference type="SAM" id="Phobius"/>
    </source>
</evidence>
<feature type="transmembrane region" description="Helical" evidence="7">
    <location>
        <begin position="375"/>
        <end position="395"/>
    </location>
</feature>
<dbReference type="PANTHER" id="PTHR23501:SF199">
    <property type="entry name" value="MFS EFFLUX TRANSPORTER INPD-RELATED"/>
    <property type="match status" value="1"/>
</dbReference>
<feature type="transmembrane region" description="Helical" evidence="7">
    <location>
        <begin position="298"/>
        <end position="318"/>
    </location>
</feature>
<dbReference type="eggNOG" id="KOG0254">
    <property type="taxonomic scope" value="Eukaryota"/>
</dbReference>
<name>S8ASE3_PENO1</name>
<evidence type="ECO:0000256" key="2">
    <source>
        <dbReference type="ARBA" id="ARBA00007520"/>
    </source>
</evidence>
<keyword evidence="3 7" id="KW-0812">Transmembrane</keyword>
<dbReference type="InterPro" id="IPR020846">
    <property type="entry name" value="MFS_dom"/>
</dbReference>
<comment type="subcellular location">
    <subcellularLocation>
        <location evidence="1">Membrane</location>
        <topology evidence="1">Multi-pass membrane protein</topology>
    </subcellularLocation>
</comment>
<evidence type="ECO:0000256" key="6">
    <source>
        <dbReference type="SAM" id="MobiDB-lite"/>
    </source>
</evidence>
<keyword evidence="5 7" id="KW-0472">Membrane</keyword>
<feature type="region of interest" description="Disordered" evidence="6">
    <location>
        <begin position="1"/>
        <end position="58"/>
    </location>
</feature>
<dbReference type="GO" id="GO:0005886">
    <property type="term" value="C:plasma membrane"/>
    <property type="evidence" value="ECO:0007669"/>
    <property type="project" value="TreeGrafter"/>
</dbReference>
<dbReference type="Pfam" id="PF07690">
    <property type="entry name" value="MFS_1"/>
    <property type="match status" value="1"/>
</dbReference>
<dbReference type="GO" id="GO:0022857">
    <property type="term" value="F:transmembrane transporter activity"/>
    <property type="evidence" value="ECO:0007669"/>
    <property type="project" value="InterPro"/>
</dbReference>
<dbReference type="EMBL" id="KB644411">
    <property type="protein sequence ID" value="EPS28983.1"/>
    <property type="molecule type" value="Genomic_DNA"/>
</dbReference>
<dbReference type="PRINTS" id="PR01035">
    <property type="entry name" value="TCRTETA"/>
</dbReference>
<evidence type="ECO:0000256" key="5">
    <source>
        <dbReference type="ARBA" id="ARBA00023136"/>
    </source>
</evidence>
<evidence type="ECO:0000259" key="8">
    <source>
        <dbReference type="PROSITE" id="PS50850"/>
    </source>
</evidence>
<dbReference type="Proteomes" id="UP000019376">
    <property type="component" value="Unassembled WGS sequence"/>
</dbReference>
<feature type="transmembrane region" description="Helical" evidence="7">
    <location>
        <begin position="107"/>
        <end position="125"/>
    </location>
</feature>
<dbReference type="InterPro" id="IPR001958">
    <property type="entry name" value="Tet-R_TetA/multi-R_MdtG-like"/>
</dbReference>
<feature type="transmembrane region" description="Helical" evidence="7">
    <location>
        <begin position="267"/>
        <end position="286"/>
    </location>
</feature>
<dbReference type="OrthoDB" id="10021397at2759"/>
<organism evidence="9 10">
    <name type="scientific">Penicillium oxalicum (strain 114-2 / CGMCC 5302)</name>
    <name type="common">Penicillium decumbens</name>
    <dbReference type="NCBI Taxonomy" id="933388"/>
    <lineage>
        <taxon>Eukaryota</taxon>
        <taxon>Fungi</taxon>
        <taxon>Dikarya</taxon>
        <taxon>Ascomycota</taxon>
        <taxon>Pezizomycotina</taxon>
        <taxon>Eurotiomycetes</taxon>
        <taxon>Eurotiomycetidae</taxon>
        <taxon>Eurotiales</taxon>
        <taxon>Aspergillaceae</taxon>
        <taxon>Penicillium</taxon>
    </lineage>
</organism>
<feature type="transmembrane region" description="Helical" evidence="7">
    <location>
        <begin position="195"/>
        <end position="217"/>
    </location>
</feature>
<feature type="domain" description="Major facilitator superfamily (MFS) profile" evidence="8">
    <location>
        <begin position="72"/>
        <end position="562"/>
    </location>
</feature>
<feature type="transmembrane region" description="Helical" evidence="7">
    <location>
        <begin position="330"/>
        <end position="355"/>
    </location>
</feature>
<evidence type="ECO:0000313" key="10">
    <source>
        <dbReference type="Proteomes" id="UP000019376"/>
    </source>
</evidence>
<dbReference type="CDD" id="cd17502">
    <property type="entry name" value="MFS_Azr1_MDR_like"/>
    <property type="match status" value="1"/>
</dbReference>
<feature type="compositionally biased region" description="Basic and acidic residues" evidence="6">
    <location>
        <begin position="1"/>
        <end position="10"/>
    </location>
</feature>